<keyword evidence="1" id="KW-0614">Plasmid</keyword>
<reference evidence="1 2" key="1">
    <citation type="submission" date="2018-04" db="EMBL/GenBank/DDBJ databases">
        <title>Complete genome sequence of Hydrogenophilus thermoluteolus TH-1.</title>
        <authorList>
            <person name="Arai H."/>
        </authorList>
    </citation>
    <scope>NUCLEOTIDE SEQUENCE [LARGE SCALE GENOMIC DNA]</scope>
    <source>
        <strain evidence="1 2">TH-1</strain>
        <plasmid evidence="2">pth1 dna</plasmid>
    </source>
</reference>
<keyword evidence="2" id="KW-1185">Reference proteome</keyword>
<dbReference type="KEGG" id="htl:HPTL_P061"/>
<evidence type="ECO:0000313" key="2">
    <source>
        <dbReference type="Proteomes" id="UP000262004"/>
    </source>
</evidence>
<protein>
    <submittedName>
        <fullName evidence="1">Uncharacterized protein</fullName>
    </submittedName>
</protein>
<dbReference type="EMBL" id="AP018559">
    <property type="protein sequence ID" value="BBD78406.1"/>
    <property type="molecule type" value="Genomic_DNA"/>
</dbReference>
<gene>
    <name evidence="1" type="ORF">HPTL_P061</name>
</gene>
<dbReference type="RefSeq" id="WP_119336240.1">
    <property type="nucleotide sequence ID" value="NZ_AP018559.1"/>
</dbReference>
<geneLocation type="plasmid" evidence="2">
    <name>pth1 dna</name>
</geneLocation>
<sequence>MGDPRVVEAQLREGQFVGVGAGDRYLGDPDVVNRLIASYCTEVDTDLRRVLRGELSPRESEARYMERAKRYADIIAGRNKDWQIVRGYHNVTLDGKLRADLRDYWAKIDHISGNDPHRVFFLWLGALIADAYKRWPTDDMQHMRTEFLRPFIRYAVKVLLGIEERAKPVE</sequence>
<organism evidence="1 2">
    <name type="scientific">Hydrogenophilus thermoluteolus</name>
    <name type="common">Pseudomonas hydrogenothermophila</name>
    <dbReference type="NCBI Taxonomy" id="297"/>
    <lineage>
        <taxon>Bacteria</taxon>
        <taxon>Pseudomonadati</taxon>
        <taxon>Pseudomonadota</taxon>
        <taxon>Hydrogenophilia</taxon>
        <taxon>Hydrogenophilales</taxon>
        <taxon>Hydrogenophilaceae</taxon>
        <taxon>Hydrogenophilus</taxon>
    </lineage>
</organism>
<dbReference type="AlphaFoldDB" id="A0A2Z6E0U1"/>
<accession>A0A2Z6E0U1</accession>
<dbReference type="Proteomes" id="UP000262004">
    <property type="component" value="Plasmid pTH1"/>
</dbReference>
<name>A0A2Z6E0U1_HYDTE</name>
<proteinExistence type="predicted"/>
<evidence type="ECO:0000313" key="1">
    <source>
        <dbReference type="EMBL" id="BBD78406.1"/>
    </source>
</evidence>
<dbReference type="OrthoDB" id="9993810at2"/>